<evidence type="ECO:0000313" key="1">
    <source>
        <dbReference type="EMBL" id="RRA95811.1"/>
    </source>
</evidence>
<proteinExistence type="predicted"/>
<dbReference type="EMBL" id="RQTJ01000007">
    <property type="protein sequence ID" value="RRA95811.1"/>
    <property type="molecule type" value="Genomic_DNA"/>
</dbReference>
<dbReference type="AlphaFoldDB" id="A0A3P1B476"/>
<dbReference type="OrthoDB" id="571704at2"/>
<name>A0A3P1B476_9FLAO</name>
<accession>A0A3P1B476</accession>
<comment type="caution">
    <text evidence="1">The sequence shown here is derived from an EMBL/GenBank/DDBJ whole genome shotgun (WGS) entry which is preliminary data.</text>
</comment>
<keyword evidence="2" id="KW-1185">Reference proteome</keyword>
<organism evidence="1 2">
    <name type="scientific">Paenimyroides viscosum</name>
    <dbReference type="NCBI Taxonomy" id="2488729"/>
    <lineage>
        <taxon>Bacteria</taxon>
        <taxon>Pseudomonadati</taxon>
        <taxon>Bacteroidota</taxon>
        <taxon>Flavobacteriia</taxon>
        <taxon>Flavobacteriales</taxon>
        <taxon>Flavobacteriaceae</taxon>
        <taxon>Paenimyroides</taxon>
    </lineage>
</organism>
<evidence type="ECO:0000313" key="2">
    <source>
        <dbReference type="Proteomes" id="UP000268372"/>
    </source>
</evidence>
<reference evidence="1 2" key="1">
    <citation type="submission" date="2018-11" db="EMBL/GenBank/DDBJ databases">
        <title>Flavobacterium sp. nov., YIM 102796 draft genome.</title>
        <authorList>
            <person name="Li G."/>
            <person name="Jiang Y."/>
        </authorList>
    </citation>
    <scope>NUCLEOTIDE SEQUENCE [LARGE SCALE GENOMIC DNA]</scope>
    <source>
        <strain evidence="1 2">YIM 102796</strain>
    </source>
</reference>
<protein>
    <submittedName>
        <fullName evidence="1">Uncharacterized protein</fullName>
    </submittedName>
</protein>
<gene>
    <name evidence="1" type="ORF">EG242_04750</name>
</gene>
<dbReference type="Proteomes" id="UP000268372">
    <property type="component" value="Unassembled WGS sequence"/>
</dbReference>
<sequence>MNLLFAARGKYDENNYEKFSWEKYKNWSKIFQLDELVSLDAMLNEDLVEPNYDNEEDWKSIHIVDLVQTGFYNNIDYVISKSSKKEKFNLLAVLVEPEYECSYIILEEYEFIGYDLLDQDFSISALTNCGGFDETFLPSELNNKGLLNSLDKSKDIQKRLFENNPEEHHADTNVIAVWRHLKIGREK</sequence>